<proteinExistence type="inferred from homology"/>
<dbReference type="PANTHER" id="PTHR10655:SF17">
    <property type="entry name" value="LYSOPHOSPHOLIPASE-LIKE PROTEIN 1"/>
    <property type="match status" value="1"/>
</dbReference>
<feature type="transmembrane region" description="Helical" evidence="3">
    <location>
        <begin position="12"/>
        <end position="31"/>
    </location>
</feature>
<reference evidence="5 6" key="1">
    <citation type="journal article" date="2014" name="Agronomy (Basel)">
        <title>A Draft Genome Sequence for Ensete ventricosum, the Drought-Tolerant Tree Against Hunger.</title>
        <authorList>
            <person name="Harrison J."/>
            <person name="Moore K.A."/>
            <person name="Paszkiewicz K."/>
            <person name="Jones T."/>
            <person name="Grant M."/>
            <person name="Ambacheew D."/>
            <person name="Muzemil S."/>
            <person name="Studholme D.J."/>
        </authorList>
    </citation>
    <scope>NUCLEOTIDE SEQUENCE [LARGE SCALE GENOMIC DNA]</scope>
</reference>
<name>A0A426X1M8_ENSVE</name>
<dbReference type="SUPFAM" id="SSF53474">
    <property type="entry name" value="alpha/beta-Hydrolases"/>
    <property type="match status" value="1"/>
</dbReference>
<evidence type="ECO:0000313" key="5">
    <source>
        <dbReference type="EMBL" id="RRT33351.1"/>
    </source>
</evidence>
<evidence type="ECO:0000256" key="1">
    <source>
        <dbReference type="ARBA" id="ARBA00006499"/>
    </source>
</evidence>
<evidence type="ECO:0000313" key="6">
    <source>
        <dbReference type="Proteomes" id="UP000287651"/>
    </source>
</evidence>
<evidence type="ECO:0000259" key="4">
    <source>
        <dbReference type="Pfam" id="PF02230"/>
    </source>
</evidence>
<organism evidence="5 6">
    <name type="scientific">Ensete ventricosum</name>
    <name type="common">Abyssinian banana</name>
    <name type="synonym">Musa ensete</name>
    <dbReference type="NCBI Taxonomy" id="4639"/>
    <lineage>
        <taxon>Eukaryota</taxon>
        <taxon>Viridiplantae</taxon>
        <taxon>Streptophyta</taxon>
        <taxon>Embryophyta</taxon>
        <taxon>Tracheophyta</taxon>
        <taxon>Spermatophyta</taxon>
        <taxon>Magnoliopsida</taxon>
        <taxon>Liliopsida</taxon>
        <taxon>Zingiberales</taxon>
        <taxon>Musaceae</taxon>
        <taxon>Ensete</taxon>
    </lineage>
</organism>
<dbReference type="GO" id="GO:0005737">
    <property type="term" value="C:cytoplasm"/>
    <property type="evidence" value="ECO:0007669"/>
    <property type="project" value="TreeGrafter"/>
</dbReference>
<feature type="domain" description="Phospholipase/carboxylesterase/thioesterase" evidence="4">
    <location>
        <begin position="134"/>
        <end position="177"/>
    </location>
</feature>
<keyword evidence="3" id="KW-1133">Transmembrane helix</keyword>
<dbReference type="PANTHER" id="PTHR10655">
    <property type="entry name" value="LYSOPHOSPHOLIPASE-RELATED"/>
    <property type="match status" value="1"/>
</dbReference>
<dbReference type="GO" id="GO:0052689">
    <property type="term" value="F:carboxylic ester hydrolase activity"/>
    <property type="evidence" value="ECO:0007669"/>
    <property type="project" value="TreeGrafter"/>
</dbReference>
<dbReference type="InterPro" id="IPR050565">
    <property type="entry name" value="LYPA1-2/EST-like"/>
</dbReference>
<accession>A0A426X1M8</accession>
<keyword evidence="3" id="KW-0472">Membrane</keyword>
<keyword evidence="2" id="KW-0378">Hydrolase</keyword>
<comment type="similarity">
    <text evidence="1">Belongs to the AB hydrolase superfamily. AB hydrolase 2 family.</text>
</comment>
<dbReference type="AlphaFoldDB" id="A0A426X1M8"/>
<dbReference type="InterPro" id="IPR029058">
    <property type="entry name" value="AB_hydrolase_fold"/>
</dbReference>
<protein>
    <recommendedName>
        <fullName evidence="4">Phospholipase/carboxylesterase/thioesterase domain-containing protein</fullName>
    </recommendedName>
</protein>
<keyword evidence="3" id="KW-0812">Transmembrane</keyword>
<evidence type="ECO:0000256" key="3">
    <source>
        <dbReference type="SAM" id="Phobius"/>
    </source>
</evidence>
<dbReference type="Gene3D" id="3.40.50.1820">
    <property type="entry name" value="alpha/beta hydrolase"/>
    <property type="match status" value="1"/>
</dbReference>
<comment type="caution">
    <text evidence="5">The sequence shown here is derived from an EMBL/GenBank/DDBJ whole genome shotgun (WGS) entry which is preliminary data.</text>
</comment>
<dbReference type="Pfam" id="PF02230">
    <property type="entry name" value="Abhydrolase_2"/>
    <property type="match status" value="2"/>
</dbReference>
<evidence type="ECO:0000256" key="2">
    <source>
        <dbReference type="ARBA" id="ARBA00022801"/>
    </source>
</evidence>
<dbReference type="GO" id="GO:0008474">
    <property type="term" value="F:palmitoyl-(protein) hydrolase activity"/>
    <property type="evidence" value="ECO:0007669"/>
    <property type="project" value="TreeGrafter"/>
</dbReference>
<feature type="domain" description="Phospholipase/carboxylesterase/thioesterase" evidence="4">
    <location>
        <begin position="42"/>
        <end position="106"/>
    </location>
</feature>
<sequence length="183" mass="20121">MSLRPFPLFLRPLAVAAVTITAVSLFVAVLHRQSPASSQPMAARSFVLWLHGLGDSGPANEPIRTFFSSPEFRLTKWSFPSAPQSPVSCNHGAVMPSWFDIYEIPVTALKLSQLSTIITVVHTRELHSDFTNYQESPKDENSVLKAVQTVHAMIEKEVANGVSPENIFICGFSQGGIENFATY</sequence>
<dbReference type="InterPro" id="IPR003140">
    <property type="entry name" value="PLipase/COase/thioEstase"/>
</dbReference>
<gene>
    <name evidence="5" type="ORF">B296_00057687</name>
</gene>
<dbReference type="Proteomes" id="UP000287651">
    <property type="component" value="Unassembled WGS sequence"/>
</dbReference>
<dbReference type="EMBL" id="AMZH03029244">
    <property type="protein sequence ID" value="RRT33351.1"/>
    <property type="molecule type" value="Genomic_DNA"/>
</dbReference>